<evidence type="ECO:0000256" key="4">
    <source>
        <dbReference type="ARBA" id="ARBA00022692"/>
    </source>
</evidence>
<dbReference type="InterPro" id="IPR023997">
    <property type="entry name" value="TonB-dep_OMP_SusC/RagA_CS"/>
</dbReference>
<organism evidence="9 10">
    <name type="scientific">Formosa sediminum</name>
    <dbReference type="NCBI Taxonomy" id="2594004"/>
    <lineage>
        <taxon>Bacteria</taxon>
        <taxon>Pseudomonadati</taxon>
        <taxon>Bacteroidota</taxon>
        <taxon>Flavobacteriia</taxon>
        <taxon>Flavobacteriales</taxon>
        <taxon>Flavobacteriaceae</taxon>
        <taxon>Formosa</taxon>
    </lineage>
</organism>
<evidence type="ECO:0000256" key="6">
    <source>
        <dbReference type="ARBA" id="ARBA00023237"/>
    </source>
</evidence>
<reference evidence="9 10" key="1">
    <citation type="submission" date="2019-07" db="EMBL/GenBank/DDBJ databases">
        <title>Genome sequencing for Formosa sp. PS13.</title>
        <authorList>
            <person name="Park S.-J."/>
        </authorList>
    </citation>
    <scope>NUCLEOTIDE SEQUENCE [LARGE SCALE GENOMIC DNA]</scope>
    <source>
        <strain evidence="9 10">PS13</strain>
    </source>
</reference>
<dbReference type="KEGG" id="fop:FNB79_16430"/>
<dbReference type="InterPro" id="IPR023996">
    <property type="entry name" value="TonB-dep_OMP_SusC/RagA"/>
</dbReference>
<dbReference type="InterPro" id="IPR008969">
    <property type="entry name" value="CarboxyPept-like_regulatory"/>
</dbReference>
<evidence type="ECO:0000313" key="10">
    <source>
        <dbReference type="Proteomes" id="UP000319209"/>
    </source>
</evidence>
<dbReference type="SUPFAM" id="SSF56935">
    <property type="entry name" value="Porins"/>
    <property type="match status" value="1"/>
</dbReference>
<dbReference type="InterPro" id="IPR039426">
    <property type="entry name" value="TonB-dep_rcpt-like"/>
</dbReference>
<dbReference type="Gene3D" id="2.60.40.1120">
    <property type="entry name" value="Carboxypeptidase-like, regulatory domain"/>
    <property type="match status" value="1"/>
</dbReference>
<dbReference type="GO" id="GO:0009279">
    <property type="term" value="C:cell outer membrane"/>
    <property type="evidence" value="ECO:0007669"/>
    <property type="project" value="UniProtKB-SubCell"/>
</dbReference>
<evidence type="ECO:0000256" key="1">
    <source>
        <dbReference type="ARBA" id="ARBA00004571"/>
    </source>
</evidence>
<comment type="subcellular location">
    <subcellularLocation>
        <location evidence="1 7">Cell outer membrane</location>
        <topology evidence="1 7">Multi-pass membrane protein</topology>
    </subcellularLocation>
</comment>
<dbReference type="Gene3D" id="2.40.170.20">
    <property type="entry name" value="TonB-dependent receptor, beta-barrel domain"/>
    <property type="match status" value="1"/>
</dbReference>
<dbReference type="InterPro" id="IPR037066">
    <property type="entry name" value="Plug_dom_sf"/>
</dbReference>
<dbReference type="PROSITE" id="PS52016">
    <property type="entry name" value="TONB_DEPENDENT_REC_3"/>
    <property type="match status" value="1"/>
</dbReference>
<feature type="domain" description="TonB-dependent receptor plug" evidence="8">
    <location>
        <begin position="228"/>
        <end position="326"/>
    </location>
</feature>
<dbReference type="InterPro" id="IPR012910">
    <property type="entry name" value="Plug_dom"/>
</dbReference>
<keyword evidence="4 7" id="KW-0812">Transmembrane</keyword>
<evidence type="ECO:0000259" key="8">
    <source>
        <dbReference type="Pfam" id="PF07715"/>
    </source>
</evidence>
<evidence type="ECO:0000256" key="2">
    <source>
        <dbReference type="ARBA" id="ARBA00022448"/>
    </source>
</evidence>
<accession>A0A516GVT6</accession>
<evidence type="ECO:0000313" key="9">
    <source>
        <dbReference type="EMBL" id="QDO95490.1"/>
    </source>
</evidence>
<dbReference type="NCBIfam" id="TIGR04056">
    <property type="entry name" value="OMP_RagA_SusC"/>
    <property type="match status" value="1"/>
</dbReference>
<dbReference type="InterPro" id="IPR036942">
    <property type="entry name" value="Beta-barrel_TonB_sf"/>
</dbReference>
<dbReference type="AlphaFoldDB" id="A0A516GVT6"/>
<evidence type="ECO:0000256" key="3">
    <source>
        <dbReference type="ARBA" id="ARBA00022452"/>
    </source>
</evidence>
<keyword evidence="6 7" id="KW-0998">Cell outer membrane</keyword>
<dbReference type="SUPFAM" id="SSF49464">
    <property type="entry name" value="Carboxypeptidase regulatory domain-like"/>
    <property type="match status" value="1"/>
</dbReference>
<name>A0A516GVT6_9FLAO</name>
<keyword evidence="10" id="KW-1185">Reference proteome</keyword>
<evidence type="ECO:0000256" key="7">
    <source>
        <dbReference type="PROSITE-ProRule" id="PRU01360"/>
    </source>
</evidence>
<gene>
    <name evidence="9" type="ORF">FNB79_16430</name>
</gene>
<evidence type="ECO:0000256" key="5">
    <source>
        <dbReference type="ARBA" id="ARBA00023136"/>
    </source>
</evidence>
<dbReference type="Proteomes" id="UP000319209">
    <property type="component" value="Chromosome"/>
</dbReference>
<proteinExistence type="inferred from homology"/>
<dbReference type="Pfam" id="PF07715">
    <property type="entry name" value="Plug"/>
    <property type="match status" value="1"/>
</dbReference>
<keyword evidence="5 7" id="KW-0472">Membrane</keyword>
<dbReference type="Gene3D" id="2.170.130.10">
    <property type="entry name" value="TonB-dependent receptor, plug domain"/>
    <property type="match status" value="1"/>
</dbReference>
<sequence length="1177" mass="132645">MNFNFTKEFYFFRKSTKNIIMRTILMLFCSTIFSFTPADIISQNAKITINQDKTVSVDEIFDIIQSQTTYTFIYRSDLFKEIPSVTLNKSTIKVKDLLSKVISTNQYSFELLKDNTIVIEKKVARVIQEEITGNVTDEKNSPLAGVSVLIKGTRRGTLTDFDGDFKIKGLKTTDVLIFSSMGFEKQYIEVGDKKVINVVLKESSNELDEIVVSGKKTVNTGYQVLSKAKSIGSYEVVGSDVIETKFQTNILDRLEGTVSGLSLYRGTPVIRGVSTLNGEDYPLIVLDGAVYEGDLESINPNDIENVTVLKDATAASIYGVRSANGVIVVTTKRGIVGKPTLSYSSSFQIEPLPSRSYQNLMSSPEFVDYQIDVFNATVSDTRKTSTLALDEVNTLLYAHEDGLISTEYLNSELDKLRNLDGYDQVVDELLTPKITQQHNLALRGGTEKHQYALSLNYSSRGSFEKDRPVEQLGLNVKNYFKFNDWFKFDISLLGSYGFSDYYSGVSGIALLGASRLPYEVLRDENGNPAEWNYIKSDSEIERLISLGLLDQSYYPLNQLKEVKTSSKSPSAVINVGTEIKLSESLGLELRGQLGYGKTHSEIYASEDSYNVRNMINDATQIINGEVINNIPYGGQITETFYDRNSYTLRAQLNYSKTFKEKHDVNVILGGERSKAVTESYGFKRYGYDPESLSFTDVDEATLVAGIQTTQSVLGTFTLGGQTIYQNTDSRYISGYANVSYMYDDKLGFNVSARMDESNLFGKNPKYTYRPLWSFGSNYIVDTESLSLPWLNRLKVRATYGISGNVFDNSGPFAIASISTILNEAGETQANITSPPNEDLRWEQTYITNIGIDYELFSKKLSGSIEFYNKRTVDAVAYVDSDPILGWTSLPKNYASLNNRGIELQISPKFITTDDFRWSGNLILSYNRNKVTEFVEERTTYVYDYVSENQLREGQELNTLYAIRYAGLNDKGAPTAYKADGTLVNSYLDLSPEDLVDKGTYDPPYHASLSNNITYKQFNLSFLFIYYGGHVQRDVAAGYYPTFRYPYELTRNIDKVHLNYWKQPGDEADINKSPGINWDNASNPNQVLSSQRNIWTYADVNVQKADYVKLRNITLAYTVPKIILDKVNLSSLRLTLDVRNPFRWANNRNNLDPEVWTEDGSRGTAIMPTYTFAINLNF</sequence>
<keyword evidence="3 7" id="KW-1134">Transmembrane beta strand</keyword>
<comment type="similarity">
    <text evidence="7">Belongs to the TonB-dependent receptor family.</text>
</comment>
<dbReference type="OrthoDB" id="9768177at2"/>
<dbReference type="Pfam" id="PF13715">
    <property type="entry name" value="CarbopepD_reg_2"/>
    <property type="match status" value="1"/>
</dbReference>
<protein>
    <submittedName>
        <fullName evidence="9">SusC/RagA family TonB-linked outer membrane protein</fullName>
    </submittedName>
</protein>
<keyword evidence="2 7" id="KW-0813">Transport</keyword>
<dbReference type="NCBIfam" id="TIGR04057">
    <property type="entry name" value="SusC_RagA_signa"/>
    <property type="match status" value="1"/>
</dbReference>
<dbReference type="EMBL" id="CP041637">
    <property type="protein sequence ID" value="QDO95490.1"/>
    <property type="molecule type" value="Genomic_DNA"/>
</dbReference>